<evidence type="ECO:0000259" key="1">
    <source>
        <dbReference type="Pfam" id="PF19289"/>
    </source>
</evidence>
<comment type="caution">
    <text evidence="2">The sequence shown here is derived from an EMBL/GenBank/DDBJ whole genome shotgun (WGS) entry which is preliminary data.</text>
</comment>
<feature type="domain" description="Metalloprotease TldD/E C-terminal" evidence="1">
    <location>
        <begin position="2"/>
        <end position="104"/>
    </location>
</feature>
<dbReference type="PANTHER" id="PTHR43666:SF1">
    <property type="entry name" value="CONSERVED PROTEIN"/>
    <property type="match status" value="1"/>
</dbReference>
<sequence length="107" mass="12185">MDGGNKTLEEIIKSTKKSLLVTRFHYMNVVNPRESLLTGLTRDGVFLIEDGEIKCAVKDMRFTESILNAFNNVEEISSDKQKIDFFLGPIIIPSMKIKDFHFTGKTE</sequence>
<evidence type="ECO:0000313" key="3">
    <source>
        <dbReference type="Proteomes" id="UP000627166"/>
    </source>
</evidence>
<accession>A0ABR8YPS8</accession>
<dbReference type="EMBL" id="JACSQB010000036">
    <property type="protein sequence ID" value="MBD8046252.1"/>
    <property type="molecule type" value="Genomic_DNA"/>
</dbReference>
<keyword evidence="3" id="KW-1185">Reference proteome</keyword>
<gene>
    <name evidence="2" type="ORF">H9637_04210</name>
</gene>
<name>A0ABR8YPS8_9CLOT</name>
<dbReference type="Pfam" id="PF19289">
    <property type="entry name" value="PmbA_TldD_3rd"/>
    <property type="match status" value="1"/>
</dbReference>
<protein>
    <recommendedName>
        <fullName evidence="1">Metalloprotease TldD/E C-terminal domain-containing protein</fullName>
    </recommendedName>
</protein>
<dbReference type="Proteomes" id="UP000627166">
    <property type="component" value="Unassembled WGS sequence"/>
</dbReference>
<dbReference type="PANTHER" id="PTHR43666">
    <property type="entry name" value="TLDD PROTEIN"/>
    <property type="match status" value="1"/>
</dbReference>
<reference evidence="2 3" key="1">
    <citation type="submission" date="2020-08" db="EMBL/GenBank/DDBJ databases">
        <title>A Genomic Blueprint of the Chicken Gut Microbiome.</title>
        <authorList>
            <person name="Gilroy R."/>
            <person name="Ravi A."/>
            <person name="Getino M."/>
            <person name="Pursley I."/>
            <person name="Horton D.L."/>
            <person name="Alikhan N.-F."/>
            <person name="Baker D."/>
            <person name="Gharbi K."/>
            <person name="Hall N."/>
            <person name="Watson M."/>
            <person name="Adriaenssens E.M."/>
            <person name="Foster-Nyarko E."/>
            <person name="Jarju S."/>
            <person name="Secka A."/>
            <person name="Antonio M."/>
            <person name="Oren A."/>
            <person name="Chaudhuri R."/>
            <person name="La Ragione R.M."/>
            <person name="Hildebrand F."/>
            <person name="Pallen M.J."/>
        </authorList>
    </citation>
    <scope>NUCLEOTIDE SEQUENCE [LARGE SCALE GENOMIC DNA]</scope>
    <source>
        <strain evidence="2 3">N37</strain>
    </source>
</reference>
<dbReference type="InterPro" id="IPR036059">
    <property type="entry name" value="TldD/PmbA_sf"/>
</dbReference>
<dbReference type="InterPro" id="IPR045569">
    <property type="entry name" value="Metalloprtase-TldD/E_C"/>
</dbReference>
<dbReference type="SUPFAM" id="SSF111283">
    <property type="entry name" value="Putative modulator of DNA gyrase, PmbA/TldD"/>
    <property type="match status" value="1"/>
</dbReference>
<evidence type="ECO:0000313" key="2">
    <source>
        <dbReference type="EMBL" id="MBD8046252.1"/>
    </source>
</evidence>
<organism evidence="2 3">
    <name type="scientific">Clostridium faecium</name>
    <dbReference type="NCBI Taxonomy" id="2762223"/>
    <lineage>
        <taxon>Bacteria</taxon>
        <taxon>Bacillati</taxon>
        <taxon>Bacillota</taxon>
        <taxon>Clostridia</taxon>
        <taxon>Eubacteriales</taxon>
        <taxon>Clostridiaceae</taxon>
        <taxon>Clostridium</taxon>
    </lineage>
</organism>
<proteinExistence type="predicted"/>